<dbReference type="InterPro" id="IPR005123">
    <property type="entry name" value="Oxoglu/Fe-dep_dioxygenase_dom"/>
</dbReference>
<evidence type="ECO:0000259" key="7">
    <source>
        <dbReference type="PROSITE" id="PS51471"/>
    </source>
</evidence>
<evidence type="ECO:0000256" key="5">
    <source>
        <dbReference type="ARBA" id="ARBA00023002"/>
    </source>
</evidence>
<dbReference type="Pfam" id="PF13640">
    <property type="entry name" value="2OG-FeII_Oxy_3"/>
    <property type="match status" value="1"/>
</dbReference>
<evidence type="ECO:0000256" key="6">
    <source>
        <dbReference type="ARBA" id="ARBA00023004"/>
    </source>
</evidence>
<dbReference type="PROSITE" id="PS51471">
    <property type="entry name" value="FE2OG_OXY"/>
    <property type="match status" value="1"/>
</dbReference>
<evidence type="ECO:0000313" key="8">
    <source>
        <dbReference type="EMBL" id="KAK5981437.1"/>
    </source>
</evidence>
<gene>
    <name evidence="8" type="ORF">GCK32_017345</name>
</gene>
<protein>
    <submittedName>
        <fullName evidence="8">Oxoglutarate iron-dependent oxygenase domain containing protein</fullName>
    </submittedName>
</protein>
<evidence type="ECO:0000256" key="4">
    <source>
        <dbReference type="ARBA" id="ARBA00022964"/>
    </source>
</evidence>
<dbReference type="EMBL" id="WIXE01006270">
    <property type="protein sequence ID" value="KAK5981437.1"/>
    <property type="molecule type" value="Genomic_DNA"/>
</dbReference>
<evidence type="ECO:0000256" key="3">
    <source>
        <dbReference type="ARBA" id="ARBA00022896"/>
    </source>
</evidence>
<dbReference type="GO" id="GO:0004656">
    <property type="term" value="F:procollagen-proline 4-dioxygenase activity"/>
    <property type="evidence" value="ECO:0007669"/>
    <property type="project" value="TreeGrafter"/>
</dbReference>
<dbReference type="Proteomes" id="UP001331761">
    <property type="component" value="Unassembled WGS sequence"/>
</dbReference>
<reference evidence="8 9" key="1">
    <citation type="submission" date="2019-10" db="EMBL/GenBank/DDBJ databases">
        <title>Assembly and Annotation for the nematode Trichostrongylus colubriformis.</title>
        <authorList>
            <person name="Martin J."/>
        </authorList>
    </citation>
    <scope>NUCLEOTIDE SEQUENCE [LARGE SCALE GENOMIC DNA]</scope>
    <source>
        <strain evidence="8">G859</strain>
        <tissue evidence="8">Whole worm</tissue>
    </source>
</reference>
<dbReference type="Gene3D" id="2.60.120.620">
    <property type="entry name" value="q2cbj1_9rhob like domain"/>
    <property type="match status" value="1"/>
</dbReference>
<dbReference type="PANTHER" id="PTHR10869">
    <property type="entry name" value="PROLYL 4-HYDROXYLASE ALPHA SUBUNIT"/>
    <property type="match status" value="1"/>
</dbReference>
<dbReference type="SMART" id="SM00702">
    <property type="entry name" value="P4Hc"/>
    <property type="match status" value="1"/>
</dbReference>
<dbReference type="InterPro" id="IPR006620">
    <property type="entry name" value="Pro_4_hyd_alph"/>
</dbReference>
<name>A0AAN8ITY2_TRICO</name>
<dbReference type="GO" id="GO:0005783">
    <property type="term" value="C:endoplasmic reticulum"/>
    <property type="evidence" value="ECO:0007669"/>
    <property type="project" value="TreeGrafter"/>
</dbReference>
<keyword evidence="5" id="KW-0560">Oxidoreductase</keyword>
<organism evidence="8 9">
    <name type="scientific">Trichostrongylus colubriformis</name>
    <name type="common">Black scour worm</name>
    <dbReference type="NCBI Taxonomy" id="6319"/>
    <lineage>
        <taxon>Eukaryota</taxon>
        <taxon>Metazoa</taxon>
        <taxon>Ecdysozoa</taxon>
        <taxon>Nematoda</taxon>
        <taxon>Chromadorea</taxon>
        <taxon>Rhabditida</taxon>
        <taxon>Rhabditina</taxon>
        <taxon>Rhabditomorpha</taxon>
        <taxon>Strongyloidea</taxon>
        <taxon>Trichostrongylidae</taxon>
        <taxon>Trichostrongylus</taxon>
    </lineage>
</organism>
<dbReference type="InterPro" id="IPR045054">
    <property type="entry name" value="P4HA-like"/>
</dbReference>
<feature type="domain" description="Fe2OG dioxygenase" evidence="7">
    <location>
        <begin position="123"/>
        <end position="235"/>
    </location>
</feature>
<dbReference type="FunFam" id="2.60.120.620:FF:000030">
    <property type="entry name" value="Proline HYdroxylase"/>
    <property type="match status" value="1"/>
</dbReference>
<evidence type="ECO:0000256" key="1">
    <source>
        <dbReference type="ARBA" id="ARBA00001961"/>
    </source>
</evidence>
<comment type="cofactor">
    <cofactor evidence="1">
        <name>L-ascorbate</name>
        <dbReference type="ChEBI" id="CHEBI:38290"/>
    </cofactor>
</comment>
<evidence type="ECO:0000313" key="9">
    <source>
        <dbReference type="Proteomes" id="UP001331761"/>
    </source>
</evidence>
<comment type="caution">
    <text evidence="8">The sequence shown here is derived from an EMBL/GenBank/DDBJ whole genome shotgun (WGS) entry which is preliminary data.</text>
</comment>
<dbReference type="AlphaFoldDB" id="A0AAN8ITY2"/>
<dbReference type="GO" id="GO:0005506">
    <property type="term" value="F:iron ion binding"/>
    <property type="evidence" value="ECO:0007669"/>
    <property type="project" value="InterPro"/>
</dbReference>
<sequence>MRCGEAFGKSTPCILLRTAYNFPAFVCHAFIRSYQFINVEVLSEDPMLVIFRDFAPDHYVENFLEDVGELKMMEQKVVKRGQENVSESSPSRQANGTWIDHTASDGVARMFRRAMLFLPFINFSNSDLWQVLKYRPGGHYAPHHDYISYSSPETYDFWMKTYGNRMATFFLVLQPAQEGGGTVFPELHKAVHPSRGDVVFWINVNYTGEKEEKSSHGGCPVYEGEKIAATLWIRMKGQHIFQSASSRLDIRELMQR</sequence>
<keyword evidence="4" id="KW-0223">Dioxygenase</keyword>
<proteinExistence type="predicted"/>
<dbReference type="GO" id="GO:0031418">
    <property type="term" value="F:L-ascorbic acid binding"/>
    <property type="evidence" value="ECO:0007669"/>
    <property type="project" value="UniProtKB-KW"/>
</dbReference>
<keyword evidence="6" id="KW-0408">Iron</keyword>
<keyword evidence="9" id="KW-1185">Reference proteome</keyword>
<keyword evidence="2" id="KW-0479">Metal-binding</keyword>
<dbReference type="PANTHER" id="PTHR10869:SF210">
    <property type="entry name" value="FE2OG DIOXYGENASE DOMAIN-CONTAINING PROTEIN"/>
    <property type="match status" value="1"/>
</dbReference>
<dbReference type="InterPro" id="IPR044862">
    <property type="entry name" value="Pro_4_hyd_alph_FE2OG_OXY"/>
</dbReference>
<evidence type="ECO:0000256" key="2">
    <source>
        <dbReference type="ARBA" id="ARBA00022723"/>
    </source>
</evidence>
<keyword evidence="3" id="KW-0847">Vitamin C</keyword>
<accession>A0AAN8ITY2</accession>